<evidence type="ECO:0000313" key="3">
    <source>
        <dbReference type="Ensembl" id="ENSSGRP00000099788.1"/>
    </source>
</evidence>
<dbReference type="InParanoid" id="A0A672SEB3"/>
<dbReference type="GO" id="GO:0003839">
    <property type="term" value="F:gamma-glutamylcyclotransferase activity"/>
    <property type="evidence" value="ECO:0007669"/>
    <property type="project" value="UniProtKB-UniRule"/>
</dbReference>
<organism evidence="3 4">
    <name type="scientific">Sinocyclocheilus grahami</name>
    <name type="common">Dianchi golden-line fish</name>
    <name type="synonym">Barbus grahami</name>
    <dbReference type="NCBI Taxonomy" id="75366"/>
    <lineage>
        <taxon>Eukaryota</taxon>
        <taxon>Metazoa</taxon>
        <taxon>Chordata</taxon>
        <taxon>Craniata</taxon>
        <taxon>Vertebrata</taxon>
        <taxon>Euteleostomi</taxon>
        <taxon>Actinopterygii</taxon>
        <taxon>Neopterygii</taxon>
        <taxon>Teleostei</taxon>
        <taxon>Ostariophysi</taxon>
        <taxon>Cypriniformes</taxon>
        <taxon>Cyprinidae</taxon>
        <taxon>Cyprininae</taxon>
        <taxon>Sinocyclocheilus</taxon>
    </lineage>
</organism>
<evidence type="ECO:0000313" key="4">
    <source>
        <dbReference type="Proteomes" id="UP000472262"/>
    </source>
</evidence>
<reference evidence="3" key="2">
    <citation type="submission" date="2025-09" db="UniProtKB">
        <authorList>
            <consortium name="Ensembl"/>
        </authorList>
    </citation>
    <scope>IDENTIFICATION</scope>
</reference>
<reference evidence="3" key="1">
    <citation type="submission" date="2025-08" db="UniProtKB">
        <authorList>
            <consortium name="Ensembl"/>
        </authorList>
    </citation>
    <scope>IDENTIFICATION</scope>
</reference>
<sequence length="175" mass="18975">MISAKPGLGNYCPAEFSSNPNQTHLNKLISVFKITRNLQDSGPPGLKLASPVEESLKYLNVREAVIGGYLTQIVEFFPQGANQSPVQALVYIATPDNPIYLGPASTKEIAARIAVCKGKSGHNIEYLLRLAEFMRVSCPDVDDPHLFSIEAAVLATIRPILEHGVLGFQCCHSIA</sequence>
<comment type="function">
    <text evidence="2">Catalyzes the cleavage of glutathione into 5-oxo-L-proline and a Cys-Gly dipeptide. Acts specifically on glutathione, but not on other gamma-glutamyl peptides.</text>
</comment>
<evidence type="ECO:0000256" key="2">
    <source>
        <dbReference type="RuleBase" id="RU363081"/>
    </source>
</evidence>
<keyword evidence="1 2" id="KW-0456">Lyase</keyword>
<dbReference type="Pfam" id="PF04752">
    <property type="entry name" value="ChaC"/>
    <property type="match status" value="1"/>
</dbReference>
<dbReference type="PANTHER" id="PTHR12192:SF26">
    <property type="entry name" value="GLUTATHIONE-SPECIFIC GAMMA-GLUTAMYLCYCLOTRANSFERASE 1"/>
    <property type="match status" value="1"/>
</dbReference>
<accession>A0A672SEB3</accession>
<dbReference type="Ensembl" id="ENSSGRT00000106142.1">
    <property type="protein sequence ID" value="ENSSGRP00000099788.1"/>
    <property type="gene ID" value="ENSSGRG00000049716.1"/>
</dbReference>
<dbReference type="InterPro" id="IPR006840">
    <property type="entry name" value="ChaC"/>
</dbReference>
<dbReference type="AlphaFoldDB" id="A0A672SEB3"/>
<name>A0A672SEB3_SINGR</name>
<dbReference type="GO" id="GO:0006751">
    <property type="term" value="P:glutathione catabolic process"/>
    <property type="evidence" value="ECO:0007669"/>
    <property type="project" value="UniProtKB-UniRule"/>
</dbReference>
<dbReference type="GO" id="GO:0005737">
    <property type="term" value="C:cytoplasm"/>
    <property type="evidence" value="ECO:0007669"/>
    <property type="project" value="TreeGrafter"/>
</dbReference>
<proteinExistence type="inferred from homology"/>
<comment type="catalytic activity">
    <reaction evidence="2">
        <text>glutathione = L-cysteinylglycine + 5-oxo-L-proline</text>
        <dbReference type="Rhea" id="RHEA:47724"/>
        <dbReference type="ChEBI" id="CHEBI:57925"/>
        <dbReference type="ChEBI" id="CHEBI:58402"/>
        <dbReference type="ChEBI" id="CHEBI:61694"/>
        <dbReference type="EC" id="4.3.2.7"/>
    </reaction>
</comment>
<keyword evidence="4" id="KW-1185">Reference proteome</keyword>
<dbReference type="PANTHER" id="PTHR12192">
    <property type="entry name" value="CATION TRANSPORT PROTEIN CHAC-RELATED"/>
    <property type="match status" value="1"/>
</dbReference>
<dbReference type="GO" id="GO:0061928">
    <property type="term" value="F:glutathione specific gamma-glutamylcyclotransferase activity"/>
    <property type="evidence" value="ECO:0007669"/>
    <property type="project" value="UniProtKB-EC"/>
</dbReference>
<evidence type="ECO:0000256" key="1">
    <source>
        <dbReference type="ARBA" id="ARBA00023239"/>
    </source>
</evidence>
<protein>
    <recommendedName>
        <fullName evidence="2">Gamma-glutamylcyclotransferase</fullName>
        <ecNumber evidence="2">4.3.2.7</ecNumber>
    </recommendedName>
</protein>
<dbReference type="EC" id="4.3.2.7" evidence="2"/>
<comment type="similarity">
    <text evidence="2">Belongs to the gamma-glutamylcyclotransferase family.</text>
</comment>
<dbReference type="Proteomes" id="UP000472262">
    <property type="component" value="Unassembled WGS sequence"/>
</dbReference>